<organism evidence="2 3">
    <name type="scientific">Aquipuribacter nitratireducens</name>
    <dbReference type="NCBI Taxonomy" id="650104"/>
    <lineage>
        <taxon>Bacteria</taxon>
        <taxon>Bacillati</taxon>
        <taxon>Actinomycetota</taxon>
        <taxon>Actinomycetes</taxon>
        <taxon>Micrococcales</taxon>
        <taxon>Intrasporangiaceae</taxon>
        <taxon>Aquipuribacter</taxon>
    </lineage>
</organism>
<evidence type="ECO:0000259" key="1">
    <source>
        <dbReference type="Pfam" id="PF13338"/>
    </source>
</evidence>
<dbReference type="InterPro" id="IPR025159">
    <property type="entry name" value="AbiEi_N"/>
</dbReference>
<dbReference type="Pfam" id="PF13338">
    <property type="entry name" value="AbiEi_4"/>
    <property type="match status" value="1"/>
</dbReference>
<comment type="caution">
    <text evidence="2">The sequence shown here is derived from an EMBL/GenBank/DDBJ whole genome shotgun (WGS) entry which is preliminary data.</text>
</comment>
<gene>
    <name evidence="2" type="ORF">ACFPJ6_16245</name>
</gene>
<reference evidence="3" key="1">
    <citation type="journal article" date="2019" name="Int. J. Syst. Evol. Microbiol.">
        <title>The Global Catalogue of Microorganisms (GCM) 10K type strain sequencing project: providing services to taxonomists for standard genome sequencing and annotation.</title>
        <authorList>
            <consortium name="The Broad Institute Genomics Platform"/>
            <consortium name="The Broad Institute Genome Sequencing Center for Infectious Disease"/>
            <person name="Wu L."/>
            <person name="Ma J."/>
        </authorList>
    </citation>
    <scope>NUCLEOTIDE SEQUENCE [LARGE SCALE GENOMIC DNA]</scope>
    <source>
        <strain evidence="3">CCUG 43114</strain>
    </source>
</reference>
<accession>A0ABW0GQV7</accession>
<dbReference type="Gene3D" id="3.40.960.10">
    <property type="entry name" value="VSR Endonuclease"/>
    <property type="match status" value="1"/>
</dbReference>
<sequence>MTIPTTTVPCDLDALARRQGGVVTVAQVRDAGITRGQLRGKLRIGEWRPIRRGVVLIDSDVALRDPYARANAVALTVADVVVAGATAARAWGLTTVPVRPIEVVVPPGRGMRPAPDLVPHEWPLQPSDISRWGRLPVTTPARSVLDVALSVDRLDAISLLDEALRKRLLSAADAEALAGRVAGRHGGGHVVDLFVMADGRAESALESRVRLRCVEAGLEPDFVQLEIRDGSFVARVDMAFRRRDGSLLIIEADGAAVHRDPDALHRDRVRANRLVALGHRVLRFTWLDTLDPSTARTPSAPPSE</sequence>
<proteinExistence type="predicted"/>
<dbReference type="Proteomes" id="UP001596122">
    <property type="component" value="Unassembled WGS sequence"/>
</dbReference>
<dbReference type="RefSeq" id="WP_340270056.1">
    <property type="nucleotide sequence ID" value="NZ_JBBEOG010000005.1"/>
</dbReference>
<evidence type="ECO:0000313" key="2">
    <source>
        <dbReference type="EMBL" id="MFC5382318.1"/>
    </source>
</evidence>
<name>A0ABW0GQV7_9MICO</name>
<dbReference type="InterPro" id="IPR011335">
    <property type="entry name" value="Restrct_endonuc-II-like"/>
</dbReference>
<protein>
    <submittedName>
        <fullName evidence="2">Type IV toxin-antitoxin system AbiEi family antitoxin domain-containing protein</fullName>
    </submittedName>
</protein>
<feature type="domain" description="AbiEi antitoxin N-terminal" evidence="1">
    <location>
        <begin position="12"/>
        <end position="55"/>
    </location>
</feature>
<keyword evidence="3" id="KW-1185">Reference proteome</keyword>
<dbReference type="SUPFAM" id="SSF52980">
    <property type="entry name" value="Restriction endonuclease-like"/>
    <property type="match status" value="1"/>
</dbReference>
<evidence type="ECO:0000313" key="3">
    <source>
        <dbReference type="Proteomes" id="UP001596122"/>
    </source>
</evidence>
<dbReference type="EMBL" id="JBHSLD010000019">
    <property type="protein sequence ID" value="MFC5382318.1"/>
    <property type="molecule type" value="Genomic_DNA"/>
</dbReference>